<dbReference type="PROSITE" id="PS00768">
    <property type="entry name" value="TRANSTHYRETIN_1"/>
    <property type="match status" value="1"/>
</dbReference>
<dbReference type="EMBL" id="AXCM01006171">
    <property type="status" value="NOT_ANNOTATED_CDS"/>
    <property type="molecule type" value="Genomic_DNA"/>
</dbReference>
<dbReference type="PANTHER" id="PTHR10395">
    <property type="entry name" value="URICASE AND TRANSTHYRETIN-RELATED"/>
    <property type="match status" value="1"/>
</dbReference>
<dbReference type="VEuPathDB" id="VectorBase:ACUA013603"/>
<dbReference type="STRING" id="139723.A0A182MAN2"/>
<dbReference type="EC" id="3.5.2.17" evidence="5"/>
<dbReference type="SUPFAM" id="SSF49472">
    <property type="entry name" value="Transthyretin (synonym: prealbumin)"/>
    <property type="match status" value="1"/>
</dbReference>
<dbReference type="SMART" id="SM00095">
    <property type="entry name" value="TR_THY"/>
    <property type="match status" value="1"/>
</dbReference>
<feature type="region of interest" description="Disordered" evidence="9">
    <location>
        <begin position="57"/>
        <end position="116"/>
    </location>
</feature>
<dbReference type="Gene3D" id="2.60.40.180">
    <property type="entry name" value="Transthyretin/hydroxyisourate hydrolase domain"/>
    <property type="match status" value="1"/>
</dbReference>
<protein>
    <recommendedName>
        <fullName evidence="5">hydroxyisourate hydrolase</fullName>
        <ecNumber evidence="5">3.5.2.17</ecNumber>
    </recommendedName>
</protein>
<feature type="binding site" evidence="8">
    <location>
        <position position="190"/>
    </location>
    <ligand>
        <name>substrate</name>
    </ligand>
</feature>
<dbReference type="GO" id="GO:0033971">
    <property type="term" value="F:hydroxyisourate hydrolase activity"/>
    <property type="evidence" value="ECO:0007669"/>
    <property type="project" value="UniProtKB-EC"/>
</dbReference>
<organism evidence="11 12">
    <name type="scientific">Anopheles culicifacies</name>
    <dbReference type="NCBI Taxonomy" id="139723"/>
    <lineage>
        <taxon>Eukaryota</taxon>
        <taxon>Metazoa</taxon>
        <taxon>Ecdysozoa</taxon>
        <taxon>Arthropoda</taxon>
        <taxon>Hexapoda</taxon>
        <taxon>Insecta</taxon>
        <taxon>Pterygota</taxon>
        <taxon>Neoptera</taxon>
        <taxon>Endopterygota</taxon>
        <taxon>Diptera</taxon>
        <taxon>Nematocera</taxon>
        <taxon>Culicoidea</taxon>
        <taxon>Culicidae</taxon>
        <taxon>Anophelinae</taxon>
        <taxon>Anopheles</taxon>
        <taxon>culicifacies species complex</taxon>
    </lineage>
</organism>
<dbReference type="EnsemblMetazoa" id="ACUA013603-RA">
    <property type="protein sequence ID" value="ACUA013603-PA"/>
    <property type="gene ID" value="ACUA013603"/>
</dbReference>
<dbReference type="NCBIfam" id="TIGR02962">
    <property type="entry name" value="hdxy_isourate"/>
    <property type="match status" value="1"/>
</dbReference>
<dbReference type="InterPro" id="IPR014306">
    <property type="entry name" value="Hydroxyisourate_hydrolase"/>
</dbReference>
<dbReference type="Pfam" id="PF00576">
    <property type="entry name" value="Transthyretin"/>
    <property type="match status" value="1"/>
</dbReference>
<dbReference type="InterPro" id="IPR023418">
    <property type="entry name" value="Thyroxine_BS"/>
</dbReference>
<sequence>MPFPLVPPPILPASHRISAPAIREKSKELCVSFQNTEPTPSTSREKSKEPMVIFKGIDAEPTTSHEKSKELTGTLKNTESASSTIREKPKATTTFKDKEPARSTNREKAKEPSVSFKTSDDYAEKMQIACARYQSRHRCGRMLATLAAALTVLLIADSVPTAASVVATINRNLQTDNSNTTVTMQNLSTHILDTTRGKPAPEVPVTLHYRTSSQTWTKISTGITDGDGRFRNFFTDGQSALEQGVYKLHFDVGPYFRGRGVQSLYPFIEIVFTVADATQHYHIPLLLNPFGYSTYRGS</sequence>
<feature type="compositionally biased region" description="Basic and acidic residues" evidence="9">
    <location>
        <begin position="85"/>
        <end position="111"/>
    </location>
</feature>
<name>A0A182MAN2_9DIPT</name>
<dbReference type="GO" id="GO:0006144">
    <property type="term" value="P:purine nucleobase metabolic process"/>
    <property type="evidence" value="ECO:0007669"/>
    <property type="project" value="UniProtKB-KW"/>
</dbReference>
<comment type="subunit">
    <text evidence="4">Homotetramer.</text>
</comment>
<keyword evidence="12" id="KW-1185">Reference proteome</keyword>
<evidence type="ECO:0000256" key="2">
    <source>
        <dbReference type="ARBA" id="ARBA00002704"/>
    </source>
</evidence>
<dbReference type="AlphaFoldDB" id="A0A182MAN2"/>
<dbReference type="InterPro" id="IPR036817">
    <property type="entry name" value="Transthyretin/HIU_hydrolase_sf"/>
</dbReference>
<dbReference type="InterPro" id="IPR023416">
    <property type="entry name" value="Transthyretin/HIU_hydrolase_d"/>
</dbReference>
<evidence type="ECO:0000259" key="10">
    <source>
        <dbReference type="SMART" id="SM00095"/>
    </source>
</evidence>
<proteinExistence type="inferred from homology"/>
<feature type="binding site" evidence="8">
    <location>
        <position position="229"/>
    </location>
    <ligand>
        <name>substrate</name>
    </ligand>
</feature>
<evidence type="ECO:0000256" key="7">
    <source>
        <dbReference type="ARBA" id="ARBA00022801"/>
    </source>
</evidence>
<evidence type="ECO:0000256" key="6">
    <source>
        <dbReference type="ARBA" id="ARBA00022631"/>
    </source>
</evidence>
<comment type="function">
    <text evidence="2">Catalyzes the hydrolysis of 5-hydroxyisourate (HIU) to 2-oxo-4-hydroxy-4-carboxy-5-ureidoimidazoline (OHCU).</text>
</comment>
<dbReference type="CDD" id="cd05822">
    <property type="entry name" value="TLP_HIUase"/>
    <property type="match status" value="1"/>
</dbReference>
<evidence type="ECO:0000256" key="5">
    <source>
        <dbReference type="ARBA" id="ARBA00012609"/>
    </source>
</evidence>
<keyword evidence="7" id="KW-0378">Hydrolase</keyword>
<evidence type="ECO:0000256" key="1">
    <source>
        <dbReference type="ARBA" id="ARBA00001043"/>
    </source>
</evidence>
<dbReference type="InterPro" id="IPR000895">
    <property type="entry name" value="Transthyretin/HIU_hydrolase"/>
</dbReference>
<comment type="catalytic activity">
    <reaction evidence="1">
        <text>5-hydroxyisourate + H2O = 5-hydroxy-2-oxo-4-ureido-2,5-dihydro-1H-imidazole-5-carboxylate + H(+)</text>
        <dbReference type="Rhea" id="RHEA:23736"/>
        <dbReference type="ChEBI" id="CHEBI:15377"/>
        <dbReference type="ChEBI" id="CHEBI:15378"/>
        <dbReference type="ChEBI" id="CHEBI:18072"/>
        <dbReference type="ChEBI" id="CHEBI:58639"/>
        <dbReference type="EC" id="3.5.2.17"/>
    </reaction>
</comment>
<evidence type="ECO:0000313" key="11">
    <source>
        <dbReference type="EnsemblMetazoa" id="ACUA013603-PA"/>
    </source>
</evidence>
<reference evidence="12" key="1">
    <citation type="submission" date="2013-09" db="EMBL/GenBank/DDBJ databases">
        <title>The Genome Sequence of Anopheles culicifacies species A.</title>
        <authorList>
            <consortium name="The Broad Institute Genomics Platform"/>
            <person name="Neafsey D.E."/>
            <person name="Besansky N."/>
            <person name="Howell P."/>
            <person name="Walton C."/>
            <person name="Young S.K."/>
            <person name="Zeng Q."/>
            <person name="Gargeya S."/>
            <person name="Fitzgerald M."/>
            <person name="Haas B."/>
            <person name="Abouelleil A."/>
            <person name="Allen A.W."/>
            <person name="Alvarado L."/>
            <person name="Arachchi H.M."/>
            <person name="Berlin A.M."/>
            <person name="Chapman S.B."/>
            <person name="Gainer-Dewar J."/>
            <person name="Goldberg J."/>
            <person name="Griggs A."/>
            <person name="Gujja S."/>
            <person name="Hansen M."/>
            <person name="Howarth C."/>
            <person name="Imamovic A."/>
            <person name="Ireland A."/>
            <person name="Larimer J."/>
            <person name="McCowan C."/>
            <person name="Murphy C."/>
            <person name="Pearson M."/>
            <person name="Poon T.W."/>
            <person name="Priest M."/>
            <person name="Roberts A."/>
            <person name="Saif S."/>
            <person name="Shea T."/>
            <person name="Sisk P."/>
            <person name="Sykes S."/>
            <person name="Wortman J."/>
            <person name="Nusbaum C."/>
            <person name="Birren B."/>
        </authorList>
    </citation>
    <scope>NUCLEOTIDE SEQUENCE [LARGE SCALE GENOMIC DNA]</scope>
    <source>
        <strain evidence="12">A-37</strain>
    </source>
</reference>
<feature type="binding site" evidence="8">
    <location>
        <position position="295"/>
    </location>
    <ligand>
        <name>substrate</name>
    </ligand>
</feature>
<dbReference type="PRINTS" id="PR00189">
    <property type="entry name" value="TRNSTHYRETIN"/>
</dbReference>
<comment type="similarity">
    <text evidence="3">Belongs to the transthyretin family. 5-hydroxyisourate hydrolase subfamily.</text>
</comment>
<keyword evidence="6" id="KW-0659">Purine metabolism</keyword>
<evidence type="ECO:0000256" key="3">
    <source>
        <dbReference type="ARBA" id="ARBA00009850"/>
    </source>
</evidence>
<evidence type="ECO:0000256" key="4">
    <source>
        <dbReference type="ARBA" id="ARBA00011881"/>
    </source>
</evidence>
<evidence type="ECO:0000256" key="8">
    <source>
        <dbReference type="PIRSR" id="PIRSR600895-51"/>
    </source>
</evidence>
<reference evidence="11" key="2">
    <citation type="submission" date="2020-05" db="UniProtKB">
        <authorList>
            <consortium name="EnsemblMetazoa"/>
        </authorList>
    </citation>
    <scope>IDENTIFICATION</scope>
    <source>
        <strain evidence="11">A-37</strain>
    </source>
</reference>
<feature type="compositionally biased region" description="Polar residues" evidence="9">
    <location>
        <begin position="74"/>
        <end position="84"/>
    </location>
</feature>
<accession>A0A182MAN2</accession>
<feature type="domain" description="Transthyretin/hydroxyisourate hydrolase" evidence="10">
    <location>
        <begin position="183"/>
        <end position="297"/>
    </location>
</feature>
<evidence type="ECO:0000313" key="12">
    <source>
        <dbReference type="Proteomes" id="UP000075883"/>
    </source>
</evidence>
<dbReference type="Proteomes" id="UP000075883">
    <property type="component" value="Unassembled WGS sequence"/>
</dbReference>
<evidence type="ECO:0000256" key="9">
    <source>
        <dbReference type="SAM" id="MobiDB-lite"/>
    </source>
</evidence>
<dbReference type="PANTHER" id="PTHR10395:SF7">
    <property type="entry name" value="5-HYDROXYISOURATE HYDROLASE"/>
    <property type="match status" value="1"/>
</dbReference>